<evidence type="ECO:0008006" key="4">
    <source>
        <dbReference type="Google" id="ProtNLM"/>
    </source>
</evidence>
<dbReference type="Proteomes" id="UP000193207">
    <property type="component" value="Unassembled WGS sequence"/>
</dbReference>
<proteinExistence type="predicted"/>
<dbReference type="OrthoDB" id="7871639at2"/>
<gene>
    <name evidence="2" type="ORF">ROH8110_02325</name>
</gene>
<evidence type="ECO:0000313" key="3">
    <source>
        <dbReference type="Proteomes" id="UP000193207"/>
    </source>
</evidence>
<protein>
    <recommendedName>
        <fullName evidence="4">D-galactarate dehydratase</fullName>
    </recommendedName>
</protein>
<dbReference type="RefSeq" id="WP_085817957.1">
    <property type="nucleotide sequence ID" value="NZ_FWFU01000003.1"/>
</dbReference>
<name>A0A1X6Z9F7_9RHOB</name>
<evidence type="ECO:0000313" key="2">
    <source>
        <dbReference type="EMBL" id="SLN44417.1"/>
    </source>
</evidence>
<reference evidence="2 3" key="1">
    <citation type="submission" date="2017-03" db="EMBL/GenBank/DDBJ databases">
        <authorList>
            <person name="Afonso C.L."/>
            <person name="Miller P.J."/>
            <person name="Scott M.A."/>
            <person name="Spackman E."/>
            <person name="Goraichik I."/>
            <person name="Dimitrov K.M."/>
            <person name="Suarez D.L."/>
            <person name="Swayne D.E."/>
        </authorList>
    </citation>
    <scope>NUCLEOTIDE SEQUENCE [LARGE SCALE GENOMIC DNA]</scope>
    <source>
        <strain evidence="2 3">CECT 8110</strain>
    </source>
</reference>
<dbReference type="AlphaFoldDB" id="A0A1X6Z9F7"/>
<accession>A0A1X6Z9F7</accession>
<dbReference type="EMBL" id="FWFU01000003">
    <property type="protein sequence ID" value="SLN44417.1"/>
    <property type="molecule type" value="Genomic_DNA"/>
</dbReference>
<organism evidence="2 3">
    <name type="scientific">Roseovarius halotolerans</name>
    <dbReference type="NCBI Taxonomy" id="505353"/>
    <lineage>
        <taxon>Bacteria</taxon>
        <taxon>Pseudomonadati</taxon>
        <taxon>Pseudomonadota</taxon>
        <taxon>Alphaproteobacteria</taxon>
        <taxon>Rhodobacterales</taxon>
        <taxon>Roseobacteraceae</taxon>
        <taxon>Roseovarius</taxon>
    </lineage>
</organism>
<keyword evidence="3" id="KW-1185">Reference proteome</keyword>
<sequence length="167" mass="17032">MRAIFYSITLGMAVSGCAQVEGLFGPSRGVDAPQSAAPAPGQTHPEARPDAAAPPSGARTAEDFDTTSEEERSAARSAARAGAVDLGVTIASLGAPGEPGFWLKTPLVDAPGKGRVDYPAKGTSAAVDLIPLDAARGAGSQMSLSAMRLIEADLTGLPEIRVFRLSE</sequence>
<feature type="region of interest" description="Disordered" evidence="1">
    <location>
        <begin position="27"/>
        <end position="78"/>
    </location>
</feature>
<dbReference type="PROSITE" id="PS51257">
    <property type="entry name" value="PROKAR_LIPOPROTEIN"/>
    <property type="match status" value="1"/>
</dbReference>
<evidence type="ECO:0000256" key="1">
    <source>
        <dbReference type="SAM" id="MobiDB-lite"/>
    </source>
</evidence>